<dbReference type="RefSeq" id="XP_065330102.1">
    <property type="nucleotide sequence ID" value="XM_065474030.1"/>
</dbReference>
<gene>
    <name evidence="3" type="ORF">VNE69_07026</name>
</gene>
<dbReference type="InterPro" id="IPR002109">
    <property type="entry name" value="Glutaredoxin"/>
</dbReference>
<dbReference type="Gene3D" id="3.40.30.10">
    <property type="entry name" value="Glutaredoxin"/>
    <property type="match status" value="1"/>
</dbReference>
<dbReference type="GO" id="GO:0016491">
    <property type="term" value="F:oxidoreductase activity"/>
    <property type="evidence" value="ECO:0007669"/>
    <property type="project" value="UniProtKB-ARBA"/>
</dbReference>
<keyword evidence="1" id="KW-1133">Transmembrane helix</keyword>
<feature type="domain" description="Glutaredoxin" evidence="2">
    <location>
        <begin position="29"/>
        <end position="87"/>
    </location>
</feature>
<name>A0AAX4JD86_9MICR</name>
<dbReference type="EMBL" id="CP142732">
    <property type="protein sequence ID" value="WUR03957.1"/>
    <property type="molecule type" value="Genomic_DNA"/>
</dbReference>
<dbReference type="SUPFAM" id="SSF52833">
    <property type="entry name" value="Thioredoxin-like"/>
    <property type="match status" value="1"/>
</dbReference>
<dbReference type="Proteomes" id="UP001334084">
    <property type="component" value="Chromosome 7"/>
</dbReference>
<proteinExistence type="predicted"/>
<organism evidence="3 4">
    <name type="scientific">Vairimorpha necatrix</name>
    <dbReference type="NCBI Taxonomy" id="6039"/>
    <lineage>
        <taxon>Eukaryota</taxon>
        <taxon>Fungi</taxon>
        <taxon>Fungi incertae sedis</taxon>
        <taxon>Microsporidia</taxon>
        <taxon>Nosematidae</taxon>
        <taxon>Vairimorpha</taxon>
    </lineage>
</organism>
<evidence type="ECO:0000259" key="2">
    <source>
        <dbReference type="Pfam" id="PF00462"/>
    </source>
</evidence>
<dbReference type="KEGG" id="vnx:VNE69_07026"/>
<dbReference type="PROSITE" id="PS51354">
    <property type="entry name" value="GLUTAREDOXIN_2"/>
    <property type="match status" value="1"/>
</dbReference>
<sequence length="133" mass="15738">MEWISFFTCVYICVGRISPYSYKLNKEDITIIYRAQCPHSQAALKTLRGLKYGVKEIEEKSNPELVNYVRKYIHPTFPMIFVHGEFIGGNDEFQKKLKSGEIDKMMFKLTNKNGFLYYLFVNTIYSFFLFIKI</sequence>
<evidence type="ECO:0000313" key="3">
    <source>
        <dbReference type="EMBL" id="WUR03957.1"/>
    </source>
</evidence>
<feature type="transmembrane region" description="Helical" evidence="1">
    <location>
        <begin position="114"/>
        <end position="131"/>
    </location>
</feature>
<keyword evidence="1" id="KW-0472">Membrane</keyword>
<evidence type="ECO:0000313" key="4">
    <source>
        <dbReference type="Proteomes" id="UP001334084"/>
    </source>
</evidence>
<dbReference type="AlphaFoldDB" id="A0AAX4JD86"/>
<dbReference type="InterPro" id="IPR036249">
    <property type="entry name" value="Thioredoxin-like_sf"/>
</dbReference>
<accession>A0AAX4JD86</accession>
<evidence type="ECO:0000256" key="1">
    <source>
        <dbReference type="SAM" id="Phobius"/>
    </source>
</evidence>
<keyword evidence="4" id="KW-1185">Reference proteome</keyword>
<dbReference type="CDD" id="cd02066">
    <property type="entry name" value="GRX_family"/>
    <property type="match status" value="1"/>
</dbReference>
<reference evidence="3" key="1">
    <citation type="journal article" date="2024" name="BMC Genomics">
        <title>Functional annotation of a divergent genome using sequence and structure-based similarity.</title>
        <authorList>
            <person name="Svedberg D."/>
            <person name="Winiger R.R."/>
            <person name="Berg A."/>
            <person name="Sharma H."/>
            <person name="Tellgren-Roth C."/>
            <person name="Debrunner-Vossbrinck B.A."/>
            <person name="Vossbrinck C.R."/>
            <person name="Barandun J."/>
        </authorList>
    </citation>
    <scope>NUCLEOTIDE SEQUENCE</scope>
    <source>
        <strain evidence="3">Illinois isolate</strain>
    </source>
</reference>
<keyword evidence="1" id="KW-0812">Transmembrane</keyword>
<protein>
    <submittedName>
        <fullName evidence="3">Glutaredoxin</fullName>
    </submittedName>
</protein>
<dbReference type="Pfam" id="PF00462">
    <property type="entry name" value="Glutaredoxin"/>
    <property type="match status" value="1"/>
</dbReference>
<dbReference type="GeneID" id="90541782"/>